<feature type="chain" id="PRO_5037309118" evidence="1">
    <location>
        <begin position="26"/>
        <end position="102"/>
    </location>
</feature>
<proteinExistence type="predicted"/>
<evidence type="ECO:0000256" key="1">
    <source>
        <dbReference type="SAM" id="SignalP"/>
    </source>
</evidence>
<protein>
    <submittedName>
        <fullName evidence="3">Secreted protein</fullName>
    </submittedName>
</protein>
<organism evidence="2 3">
    <name type="scientific">Romanomermis culicivorax</name>
    <name type="common">Nematode worm</name>
    <dbReference type="NCBI Taxonomy" id="13658"/>
    <lineage>
        <taxon>Eukaryota</taxon>
        <taxon>Metazoa</taxon>
        <taxon>Ecdysozoa</taxon>
        <taxon>Nematoda</taxon>
        <taxon>Enoplea</taxon>
        <taxon>Dorylaimia</taxon>
        <taxon>Mermithida</taxon>
        <taxon>Mermithoidea</taxon>
        <taxon>Mermithidae</taxon>
        <taxon>Romanomermis</taxon>
    </lineage>
</organism>
<accession>A0A915HY72</accession>
<name>A0A915HY72_ROMCU</name>
<reference evidence="3" key="1">
    <citation type="submission" date="2022-11" db="UniProtKB">
        <authorList>
            <consortium name="WormBaseParasite"/>
        </authorList>
    </citation>
    <scope>IDENTIFICATION</scope>
</reference>
<dbReference type="Proteomes" id="UP000887565">
    <property type="component" value="Unplaced"/>
</dbReference>
<feature type="signal peptide" evidence="1">
    <location>
        <begin position="1"/>
        <end position="25"/>
    </location>
</feature>
<evidence type="ECO:0000313" key="3">
    <source>
        <dbReference type="WBParaSite" id="nRc.2.0.1.t06378-RA"/>
    </source>
</evidence>
<keyword evidence="1" id="KW-0732">Signal</keyword>
<dbReference type="WBParaSite" id="nRc.2.0.1.t06378-RA">
    <property type="protein sequence ID" value="nRc.2.0.1.t06378-RA"/>
    <property type="gene ID" value="nRc.2.0.1.g06378"/>
</dbReference>
<keyword evidence="2" id="KW-1185">Reference proteome</keyword>
<sequence>MFRRSHMKIIMALIACASLRQTAKAFPYVAPSPLTAAAPSYLPYYWVLGSTMPHIQSAGGRPAIWSPYFAPAPQEQQQQQRPIRLNVRTFDAIDAGGLNPFH</sequence>
<evidence type="ECO:0000313" key="2">
    <source>
        <dbReference type="Proteomes" id="UP000887565"/>
    </source>
</evidence>
<dbReference type="AlphaFoldDB" id="A0A915HY72"/>